<keyword evidence="3" id="KW-1185">Reference proteome</keyword>
<feature type="transmembrane region" description="Helical" evidence="1">
    <location>
        <begin position="58"/>
        <end position="79"/>
    </location>
</feature>
<keyword evidence="1" id="KW-0472">Membrane</keyword>
<feature type="transmembrane region" description="Helical" evidence="1">
    <location>
        <begin position="143"/>
        <end position="164"/>
    </location>
</feature>
<comment type="caution">
    <text evidence="2">The sequence shown here is derived from an EMBL/GenBank/DDBJ whole genome shotgun (WGS) entry which is preliminary data.</text>
</comment>
<keyword evidence="1" id="KW-1133">Transmembrane helix</keyword>
<sequence length="218" mass="24115">MSAKYLCCLPLRLGVFLITFLTFLATAASAGLLAFLLIYDAEGKDVHRLPPKTKIAVIALDVFYGIVALIALTGFVGAIRKKESYIAVFSGLMMLFFGFQVVAVVAFFVLHFVNRSEFTKLCTAASTDQRVIDACNSTSRTSVGILVVSTVVSLLIQAYGVYIISEYKKKLHREGLLREETFRSQGFNYAPVETHAMDSRPIYPYADNSHSFGVQQRS</sequence>
<dbReference type="EMBL" id="CAVNYO010000094">
    <property type="protein sequence ID" value="CAK5265591.1"/>
    <property type="molecule type" value="Genomic_DNA"/>
</dbReference>
<gene>
    <name evidence="2" type="ORF">MYCIT1_LOCUS6697</name>
</gene>
<evidence type="ECO:0000313" key="3">
    <source>
        <dbReference type="Proteomes" id="UP001295794"/>
    </source>
</evidence>
<evidence type="ECO:0008006" key="4">
    <source>
        <dbReference type="Google" id="ProtNLM"/>
    </source>
</evidence>
<keyword evidence="1" id="KW-0812">Transmembrane</keyword>
<evidence type="ECO:0000313" key="2">
    <source>
        <dbReference type="EMBL" id="CAK5265591.1"/>
    </source>
</evidence>
<name>A0AAD2GXT4_9AGAR</name>
<dbReference type="Proteomes" id="UP001295794">
    <property type="component" value="Unassembled WGS sequence"/>
</dbReference>
<dbReference type="AlphaFoldDB" id="A0AAD2GXT4"/>
<protein>
    <recommendedName>
        <fullName evidence="4">Tetraspanin</fullName>
    </recommendedName>
</protein>
<reference evidence="2" key="1">
    <citation type="submission" date="2023-11" db="EMBL/GenBank/DDBJ databases">
        <authorList>
            <person name="De Vega J J."/>
            <person name="De Vega J J."/>
        </authorList>
    </citation>
    <scope>NUCLEOTIDE SEQUENCE</scope>
</reference>
<feature type="transmembrane region" description="Helical" evidence="1">
    <location>
        <begin position="86"/>
        <end position="110"/>
    </location>
</feature>
<proteinExistence type="predicted"/>
<feature type="transmembrane region" description="Helical" evidence="1">
    <location>
        <begin position="12"/>
        <end position="38"/>
    </location>
</feature>
<accession>A0AAD2GXT4</accession>
<evidence type="ECO:0000256" key="1">
    <source>
        <dbReference type="SAM" id="Phobius"/>
    </source>
</evidence>
<organism evidence="2 3">
    <name type="scientific">Mycena citricolor</name>
    <dbReference type="NCBI Taxonomy" id="2018698"/>
    <lineage>
        <taxon>Eukaryota</taxon>
        <taxon>Fungi</taxon>
        <taxon>Dikarya</taxon>
        <taxon>Basidiomycota</taxon>
        <taxon>Agaricomycotina</taxon>
        <taxon>Agaricomycetes</taxon>
        <taxon>Agaricomycetidae</taxon>
        <taxon>Agaricales</taxon>
        <taxon>Marasmiineae</taxon>
        <taxon>Mycenaceae</taxon>
        <taxon>Mycena</taxon>
    </lineage>
</organism>